<feature type="region of interest" description="Disordered" evidence="1">
    <location>
        <begin position="28"/>
        <end position="48"/>
    </location>
</feature>
<evidence type="ECO:0000313" key="3">
    <source>
        <dbReference type="Proteomes" id="UP001597187"/>
    </source>
</evidence>
<name>A0ABD6AWG7_9EURY</name>
<feature type="compositionally biased region" description="Basic and acidic residues" evidence="1">
    <location>
        <begin position="29"/>
        <end position="48"/>
    </location>
</feature>
<dbReference type="Proteomes" id="UP001597187">
    <property type="component" value="Unassembled WGS sequence"/>
</dbReference>
<sequence>MGTGCWRLRCTHCRFRSSTSGRTLAESMAETHETATGHTVDVCRERPR</sequence>
<dbReference type="RefSeq" id="WP_250874195.1">
    <property type="nucleotide sequence ID" value="NZ_JALXFV010000007.1"/>
</dbReference>
<accession>A0ABD6AWG7</accession>
<dbReference type="AlphaFoldDB" id="A0ABD6AWG7"/>
<keyword evidence="3" id="KW-1185">Reference proteome</keyword>
<proteinExistence type="predicted"/>
<reference evidence="2 3" key="1">
    <citation type="journal article" date="2019" name="Int. J. Syst. Evol. Microbiol.">
        <title>The Global Catalogue of Microorganisms (GCM) 10K type strain sequencing project: providing services to taxonomists for standard genome sequencing and annotation.</title>
        <authorList>
            <consortium name="The Broad Institute Genomics Platform"/>
            <consortium name="The Broad Institute Genome Sequencing Center for Infectious Disease"/>
            <person name="Wu L."/>
            <person name="Ma J."/>
        </authorList>
    </citation>
    <scope>NUCLEOTIDE SEQUENCE [LARGE SCALE GENOMIC DNA]</scope>
    <source>
        <strain evidence="2 3">CGMCC 1.12563</strain>
    </source>
</reference>
<comment type="caution">
    <text evidence="2">The sequence shown here is derived from an EMBL/GenBank/DDBJ whole genome shotgun (WGS) entry which is preliminary data.</text>
</comment>
<evidence type="ECO:0000313" key="2">
    <source>
        <dbReference type="EMBL" id="MFD1514223.1"/>
    </source>
</evidence>
<dbReference type="EMBL" id="JBHUDC010000007">
    <property type="protein sequence ID" value="MFD1514223.1"/>
    <property type="molecule type" value="Genomic_DNA"/>
</dbReference>
<evidence type="ECO:0000256" key="1">
    <source>
        <dbReference type="SAM" id="MobiDB-lite"/>
    </source>
</evidence>
<gene>
    <name evidence="2" type="ORF">ACFSBT_13145</name>
</gene>
<protein>
    <submittedName>
        <fullName evidence="2">Uncharacterized protein</fullName>
    </submittedName>
</protein>
<organism evidence="2 3">
    <name type="scientific">Halomarina rubra</name>
    <dbReference type="NCBI Taxonomy" id="2071873"/>
    <lineage>
        <taxon>Archaea</taxon>
        <taxon>Methanobacteriati</taxon>
        <taxon>Methanobacteriota</taxon>
        <taxon>Stenosarchaea group</taxon>
        <taxon>Halobacteria</taxon>
        <taxon>Halobacteriales</taxon>
        <taxon>Natronomonadaceae</taxon>
        <taxon>Halomarina</taxon>
    </lineage>
</organism>